<keyword evidence="3" id="KW-0175">Coiled coil</keyword>
<keyword evidence="4" id="KW-0812">Transmembrane</keyword>
<evidence type="ECO:0000313" key="7">
    <source>
        <dbReference type="Proteomes" id="UP000621799"/>
    </source>
</evidence>
<dbReference type="SUPFAM" id="SSF58104">
    <property type="entry name" value="Methyl-accepting chemotaxis protein (MCP) signaling domain"/>
    <property type="match status" value="1"/>
</dbReference>
<accession>A0A928Z8E3</accession>
<evidence type="ECO:0000256" key="1">
    <source>
        <dbReference type="ARBA" id="ARBA00023224"/>
    </source>
</evidence>
<feature type="coiled-coil region" evidence="3">
    <location>
        <begin position="83"/>
        <end position="110"/>
    </location>
</feature>
<keyword evidence="7" id="KW-1185">Reference proteome</keyword>
<reference evidence="6" key="1">
    <citation type="submission" date="2020-10" db="EMBL/GenBank/DDBJ databases">
        <authorList>
            <person name="Castelo-Branco R."/>
            <person name="Eusebio N."/>
            <person name="Adriana R."/>
            <person name="Vieira A."/>
            <person name="Brugerolle De Fraissinette N."/>
            <person name="Rezende De Castro R."/>
            <person name="Schneider M.P."/>
            <person name="Vasconcelos V."/>
            <person name="Leao P.N."/>
        </authorList>
    </citation>
    <scope>NUCLEOTIDE SEQUENCE</scope>
    <source>
        <strain evidence="6">LEGE 11467</strain>
    </source>
</reference>
<evidence type="ECO:0000259" key="5">
    <source>
        <dbReference type="PROSITE" id="PS50111"/>
    </source>
</evidence>
<dbReference type="PROSITE" id="PS50111">
    <property type="entry name" value="CHEMOTAXIS_TRANSDUC_2"/>
    <property type="match status" value="1"/>
</dbReference>
<gene>
    <name evidence="6" type="ORF">IQ235_06480</name>
</gene>
<keyword evidence="1 2" id="KW-0807">Transducer</keyword>
<evidence type="ECO:0000256" key="2">
    <source>
        <dbReference type="PROSITE-ProRule" id="PRU00284"/>
    </source>
</evidence>
<keyword evidence="4" id="KW-1133">Transmembrane helix</keyword>
<dbReference type="SMART" id="SM00283">
    <property type="entry name" value="MA"/>
    <property type="match status" value="1"/>
</dbReference>
<dbReference type="Pfam" id="PF00015">
    <property type="entry name" value="MCPsignal"/>
    <property type="match status" value="1"/>
</dbReference>
<dbReference type="Gene3D" id="1.10.287.950">
    <property type="entry name" value="Methyl-accepting chemotaxis protein"/>
    <property type="match status" value="1"/>
</dbReference>
<evidence type="ECO:0000256" key="4">
    <source>
        <dbReference type="SAM" id="Phobius"/>
    </source>
</evidence>
<evidence type="ECO:0000313" key="6">
    <source>
        <dbReference type="EMBL" id="MBE9040434.1"/>
    </source>
</evidence>
<dbReference type="PANTHER" id="PTHR32089">
    <property type="entry name" value="METHYL-ACCEPTING CHEMOTAXIS PROTEIN MCPB"/>
    <property type="match status" value="1"/>
</dbReference>
<dbReference type="Proteomes" id="UP000621799">
    <property type="component" value="Unassembled WGS sequence"/>
</dbReference>
<sequence length="487" mass="53632">MRLFAKKPRKLRYSILAGYFVPIGLSLLSSGVIWQDVRQVKYISNRLQGDVMVFEQITRLALNTEGLVKETQNYLLEQDPATIDIYELEVEEFRTSVRRLEATIEDETLKITLRQIFQQVIALDEIARELIQLVEQNQISEAIAGWNEQDTQIRSQQIESLLNAFVERSKGLVEKREERQQDALRQLVFVAVGATGLSVLAGIGVGTRIANGIAKKMKKSAGIVGRSAANIATAVEQQERAATQQAVSVHQTTTTMDELESSARKVMEQIEAAAIRAREVLNRTEIGTQTVTRILDEMTVLKDKSGAISHQILHLSDRTSQIGNISTLVSDLSDRTHMLALNAAVEAVRAGEHGKGFSIVASEIRQLADESKKSTEKIHLLIADIQKAIDSTVRATDEGTQSVEVGVQISRETSEVFLDIQQAIGDVVLNNQQISLNIKQQVSAVGQVVDAMNALNTAARETAGGITQVKLGTQKLNEAALELEEMV</sequence>
<dbReference type="GO" id="GO:0007165">
    <property type="term" value="P:signal transduction"/>
    <property type="evidence" value="ECO:0007669"/>
    <property type="project" value="UniProtKB-KW"/>
</dbReference>
<name>A0A928Z8E3_9CYAN</name>
<feature type="domain" description="Methyl-accepting transducer" evidence="5">
    <location>
        <begin position="220"/>
        <end position="456"/>
    </location>
</feature>
<dbReference type="EMBL" id="JADEXN010000083">
    <property type="protein sequence ID" value="MBE9040434.1"/>
    <property type="molecule type" value="Genomic_DNA"/>
</dbReference>
<dbReference type="GO" id="GO:0016020">
    <property type="term" value="C:membrane"/>
    <property type="evidence" value="ECO:0007669"/>
    <property type="project" value="InterPro"/>
</dbReference>
<comment type="caution">
    <text evidence="6">The sequence shown here is derived from an EMBL/GenBank/DDBJ whole genome shotgun (WGS) entry which is preliminary data.</text>
</comment>
<evidence type="ECO:0000256" key="3">
    <source>
        <dbReference type="SAM" id="Coils"/>
    </source>
</evidence>
<dbReference type="PANTHER" id="PTHR32089:SF112">
    <property type="entry name" value="LYSOZYME-LIKE PROTEIN-RELATED"/>
    <property type="match status" value="1"/>
</dbReference>
<proteinExistence type="predicted"/>
<dbReference type="AlphaFoldDB" id="A0A928Z8E3"/>
<feature type="transmembrane region" description="Helical" evidence="4">
    <location>
        <begin position="187"/>
        <end position="210"/>
    </location>
</feature>
<dbReference type="InterPro" id="IPR004089">
    <property type="entry name" value="MCPsignal_dom"/>
</dbReference>
<feature type="transmembrane region" description="Helical" evidence="4">
    <location>
        <begin position="12"/>
        <end position="34"/>
    </location>
</feature>
<organism evidence="6 7">
    <name type="scientific">Zarconia navalis LEGE 11467</name>
    <dbReference type="NCBI Taxonomy" id="1828826"/>
    <lineage>
        <taxon>Bacteria</taxon>
        <taxon>Bacillati</taxon>
        <taxon>Cyanobacteriota</taxon>
        <taxon>Cyanophyceae</taxon>
        <taxon>Oscillatoriophycideae</taxon>
        <taxon>Oscillatoriales</taxon>
        <taxon>Oscillatoriales incertae sedis</taxon>
        <taxon>Zarconia</taxon>
        <taxon>Zarconia navalis</taxon>
    </lineage>
</organism>
<keyword evidence="4" id="KW-0472">Membrane</keyword>
<protein>
    <submittedName>
        <fullName evidence="6">Chemotaxis protein</fullName>
    </submittedName>
</protein>